<dbReference type="Gene3D" id="3.20.20.70">
    <property type="entry name" value="Aldolase class I"/>
    <property type="match status" value="1"/>
</dbReference>
<dbReference type="SFLD" id="SFLDG01067">
    <property type="entry name" value="SPASM/twitch_domain_containing"/>
    <property type="match status" value="1"/>
</dbReference>
<proteinExistence type="predicted"/>
<organism evidence="8 9">
    <name type="scientific">Persephonella hydrogeniphila</name>
    <dbReference type="NCBI Taxonomy" id="198703"/>
    <lineage>
        <taxon>Bacteria</taxon>
        <taxon>Pseudomonadati</taxon>
        <taxon>Aquificota</taxon>
        <taxon>Aquificia</taxon>
        <taxon>Aquificales</taxon>
        <taxon>Hydrogenothermaceae</taxon>
        <taxon>Persephonella</taxon>
    </lineage>
</organism>
<dbReference type="InterPro" id="IPR040084">
    <property type="entry name" value="GTPase_Obg"/>
</dbReference>
<dbReference type="Proteomes" id="UP000219036">
    <property type="component" value="Unassembled WGS sequence"/>
</dbReference>
<evidence type="ECO:0000256" key="1">
    <source>
        <dbReference type="ARBA" id="ARBA00001966"/>
    </source>
</evidence>
<dbReference type="InterPro" id="IPR013785">
    <property type="entry name" value="Aldolase_TIM"/>
</dbReference>
<reference evidence="9" key="1">
    <citation type="submission" date="2017-09" db="EMBL/GenBank/DDBJ databases">
        <authorList>
            <person name="Varghese N."/>
            <person name="Submissions S."/>
        </authorList>
    </citation>
    <scope>NUCLEOTIDE SEQUENCE [LARGE SCALE GENOMIC DNA]</scope>
    <source>
        <strain evidence="9">DSM 15103</strain>
    </source>
</reference>
<evidence type="ECO:0000256" key="3">
    <source>
        <dbReference type="ARBA" id="ARBA00022691"/>
    </source>
</evidence>
<dbReference type="RefSeq" id="WP_245844666.1">
    <property type="nucleotide sequence ID" value="NZ_OBEI01000001.1"/>
</dbReference>
<sequence>MKYIFGPVNSRRFGISLGIDLSPEVKSCNFDCLYCELERAKPVPRMRNEADTKEIIAEVKEYIRKNGYPDVITVTANGEPTLYPKLDALIDRLNYLKGNSKTLILSNGSTIKDKKMQEILSKFDIVKISLDAVDQKTFEKINRVLKGIYVKDIIEGLKEFRKIFKGELIVEILLVRYINDSIDNILKTAEILKDIKPDRVDLGTVDRPPAYRVYPLSDEELFNIARFFDGLNINVISRGKDSIEEKISLSEEQIIKTIKRRPYTYQDIQNIFDDKTVQKVQKLIKEGILKETRTQKEIFITT</sequence>
<evidence type="ECO:0000256" key="5">
    <source>
        <dbReference type="ARBA" id="ARBA00023004"/>
    </source>
</evidence>
<evidence type="ECO:0000313" key="8">
    <source>
        <dbReference type="EMBL" id="SNZ02238.1"/>
    </source>
</evidence>
<name>A0A285MYR2_9AQUI</name>
<keyword evidence="4" id="KW-0479">Metal-binding</keyword>
<evidence type="ECO:0000313" key="9">
    <source>
        <dbReference type="Proteomes" id="UP000219036"/>
    </source>
</evidence>
<dbReference type="InterPro" id="IPR058240">
    <property type="entry name" value="rSAM_sf"/>
</dbReference>
<dbReference type="SMART" id="SM00729">
    <property type="entry name" value="Elp3"/>
    <property type="match status" value="1"/>
</dbReference>
<evidence type="ECO:0000256" key="2">
    <source>
        <dbReference type="ARBA" id="ARBA00022485"/>
    </source>
</evidence>
<dbReference type="InterPro" id="IPR007197">
    <property type="entry name" value="rSAM"/>
</dbReference>
<evidence type="ECO:0000256" key="6">
    <source>
        <dbReference type="ARBA" id="ARBA00023014"/>
    </source>
</evidence>
<feature type="domain" description="Radical SAM core" evidence="7">
    <location>
        <begin position="11"/>
        <end position="244"/>
    </location>
</feature>
<dbReference type="InterPro" id="IPR006638">
    <property type="entry name" value="Elp3/MiaA/NifB-like_rSAM"/>
</dbReference>
<dbReference type="GO" id="GO:0046872">
    <property type="term" value="F:metal ion binding"/>
    <property type="evidence" value="ECO:0007669"/>
    <property type="project" value="UniProtKB-KW"/>
</dbReference>
<gene>
    <name evidence="8" type="ORF">SAMN06265182_0060</name>
</gene>
<dbReference type="SFLD" id="SFLDS00029">
    <property type="entry name" value="Radical_SAM"/>
    <property type="match status" value="1"/>
</dbReference>
<dbReference type="CDD" id="cd01335">
    <property type="entry name" value="Radical_SAM"/>
    <property type="match status" value="1"/>
</dbReference>
<protein>
    <submittedName>
        <fullName evidence="8">Wyosine [tRNA(Phe)-imidazoG37] synthetase, radical SAM superfamily</fullName>
    </submittedName>
</protein>
<evidence type="ECO:0000259" key="7">
    <source>
        <dbReference type="PROSITE" id="PS51918"/>
    </source>
</evidence>
<keyword evidence="6" id="KW-0411">Iron-sulfur</keyword>
<dbReference type="PANTHER" id="PTHR43787">
    <property type="entry name" value="FEMO COFACTOR BIOSYNTHESIS PROTEIN NIFB-RELATED"/>
    <property type="match status" value="1"/>
</dbReference>
<dbReference type="GO" id="GO:0003824">
    <property type="term" value="F:catalytic activity"/>
    <property type="evidence" value="ECO:0007669"/>
    <property type="project" value="InterPro"/>
</dbReference>
<dbReference type="EMBL" id="OBEI01000001">
    <property type="protein sequence ID" value="SNZ02238.1"/>
    <property type="molecule type" value="Genomic_DNA"/>
</dbReference>
<dbReference type="SUPFAM" id="SSF102114">
    <property type="entry name" value="Radical SAM enzymes"/>
    <property type="match status" value="1"/>
</dbReference>
<keyword evidence="5" id="KW-0408">Iron</keyword>
<keyword evidence="2" id="KW-0004">4Fe-4S</keyword>
<keyword evidence="9" id="KW-1185">Reference proteome</keyword>
<dbReference type="Pfam" id="PF04055">
    <property type="entry name" value="Radical_SAM"/>
    <property type="match status" value="1"/>
</dbReference>
<dbReference type="SFLD" id="SFLDG01083">
    <property type="entry name" value="Uncharacterised_Radical_SAM_Su"/>
    <property type="match status" value="1"/>
</dbReference>
<dbReference type="PROSITE" id="PS51918">
    <property type="entry name" value="RADICAL_SAM"/>
    <property type="match status" value="1"/>
</dbReference>
<dbReference type="AlphaFoldDB" id="A0A285MYR2"/>
<keyword evidence="3" id="KW-0949">S-adenosyl-L-methionine</keyword>
<comment type="cofactor">
    <cofactor evidence="1">
        <name>[4Fe-4S] cluster</name>
        <dbReference type="ChEBI" id="CHEBI:49883"/>
    </cofactor>
</comment>
<dbReference type="PANTHER" id="PTHR43787:SF11">
    <property type="entry name" value="UPF0026 PROTEIN SLR1464"/>
    <property type="match status" value="1"/>
</dbReference>
<dbReference type="GO" id="GO:0051539">
    <property type="term" value="F:4 iron, 4 sulfur cluster binding"/>
    <property type="evidence" value="ECO:0007669"/>
    <property type="project" value="UniProtKB-KW"/>
</dbReference>
<evidence type="ECO:0000256" key="4">
    <source>
        <dbReference type="ARBA" id="ARBA00022723"/>
    </source>
</evidence>
<accession>A0A285MYR2</accession>